<dbReference type="InterPro" id="IPR021373">
    <property type="entry name" value="DUF2993"/>
</dbReference>
<evidence type="ECO:0000256" key="1">
    <source>
        <dbReference type="SAM" id="MobiDB-lite"/>
    </source>
</evidence>
<dbReference type="RefSeq" id="WP_188435808.1">
    <property type="nucleotide sequence ID" value="NZ_BMCM01000002.1"/>
</dbReference>
<comment type="caution">
    <text evidence="3">The sequence shown here is derived from an EMBL/GenBank/DDBJ whole genome shotgun (WGS) entry which is preliminary data.</text>
</comment>
<accession>A0ABQ1RKK1</accession>
<evidence type="ECO:0000256" key="2">
    <source>
        <dbReference type="SAM" id="Phobius"/>
    </source>
</evidence>
<gene>
    <name evidence="3" type="ORF">GCM10007269_13140</name>
</gene>
<keyword evidence="2" id="KW-0472">Membrane</keyword>
<sequence>MSDENPTLPYPDHSTEHPTLVIPRDAGVEPPKRRRARWPWVLLTVVLILAALVVAAEFIARAVLPGIVRGIVIEQLELPADQKLDVDATGILLPQLIGGRLEELHLSTESVTIGGVTGAADVTATGIPLRGGDLTDARGTVRIDADQFTALVAASDLPIDSVAFAEPDVTVSGSVPVLGFSLPVALTVTPGADAGELLLTPVSLQVAGATLDAQQIADRFGSIAEQLTETQRICIADQLPAGLTMTDLAVDGDEVVVDVQVNGAIVTDETLQENGVCP</sequence>
<proteinExistence type="predicted"/>
<dbReference type="EMBL" id="BMCM01000002">
    <property type="protein sequence ID" value="GGD71391.1"/>
    <property type="molecule type" value="Genomic_DNA"/>
</dbReference>
<keyword evidence="2" id="KW-1133">Transmembrane helix</keyword>
<dbReference type="Pfam" id="PF11209">
    <property type="entry name" value="LmeA"/>
    <property type="match status" value="1"/>
</dbReference>
<keyword evidence="4" id="KW-1185">Reference proteome</keyword>
<reference evidence="4" key="1">
    <citation type="journal article" date="2019" name="Int. J. Syst. Evol. Microbiol.">
        <title>The Global Catalogue of Microorganisms (GCM) 10K type strain sequencing project: providing services to taxonomists for standard genome sequencing and annotation.</title>
        <authorList>
            <consortium name="The Broad Institute Genomics Platform"/>
            <consortium name="The Broad Institute Genome Sequencing Center for Infectious Disease"/>
            <person name="Wu L."/>
            <person name="Ma J."/>
        </authorList>
    </citation>
    <scope>NUCLEOTIDE SEQUENCE [LARGE SCALE GENOMIC DNA]</scope>
    <source>
        <strain evidence="4">CCM 7640</strain>
    </source>
</reference>
<evidence type="ECO:0008006" key="5">
    <source>
        <dbReference type="Google" id="ProtNLM"/>
    </source>
</evidence>
<name>A0ABQ1RKK1_9MICO</name>
<dbReference type="Proteomes" id="UP000629365">
    <property type="component" value="Unassembled WGS sequence"/>
</dbReference>
<feature type="transmembrane region" description="Helical" evidence="2">
    <location>
        <begin position="40"/>
        <end position="60"/>
    </location>
</feature>
<organism evidence="3 4">
    <name type="scientific">Microbacterium murale</name>
    <dbReference type="NCBI Taxonomy" id="1081040"/>
    <lineage>
        <taxon>Bacteria</taxon>
        <taxon>Bacillati</taxon>
        <taxon>Actinomycetota</taxon>
        <taxon>Actinomycetes</taxon>
        <taxon>Micrococcales</taxon>
        <taxon>Microbacteriaceae</taxon>
        <taxon>Microbacterium</taxon>
    </lineage>
</organism>
<evidence type="ECO:0000313" key="4">
    <source>
        <dbReference type="Proteomes" id="UP000629365"/>
    </source>
</evidence>
<feature type="region of interest" description="Disordered" evidence="1">
    <location>
        <begin position="1"/>
        <end position="26"/>
    </location>
</feature>
<keyword evidence="2" id="KW-0812">Transmembrane</keyword>
<evidence type="ECO:0000313" key="3">
    <source>
        <dbReference type="EMBL" id="GGD71391.1"/>
    </source>
</evidence>
<protein>
    <recommendedName>
        <fullName evidence="5">DUF2993 domain-containing protein</fullName>
    </recommendedName>
</protein>